<evidence type="ECO:0000256" key="5">
    <source>
        <dbReference type="SAM" id="MobiDB-lite"/>
    </source>
</evidence>
<name>A0A8B8IF78_VANTA</name>
<feature type="region of interest" description="Disordered" evidence="5">
    <location>
        <begin position="24"/>
        <end position="43"/>
    </location>
</feature>
<organism evidence="7 8">
    <name type="scientific">Vanessa tameamea</name>
    <name type="common">Kamehameha butterfly</name>
    <dbReference type="NCBI Taxonomy" id="334116"/>
    <lineage>
        <taxon>Eukaryota</taxon>
        <taxon>Metazoa</taxon>
        <taxon>Ecdysozoa</taxon>
        <taxon>Arthropoda</taxon>
        <taxon>Hexapoda</taxon>
        <taxon>Insecta</taxon>
        <taxon>Pterygota</taxon>
        <taxon>Neoptera</taxon>
        <taxon>Endopterygota</taxon>
        <taxon>Lepidoptera</taxon>
        <taxon>Glossata</taxon>
        <taxon>Ditrysia</taxon>
        <taxon>Papilionoidea</taxon>
        <taxon>Nymphalidae</taxon>
        <taxon>Nymphalinae</taxon>
        <taxon>Vanessa</taxon>
    </lineage>
</organism>
<dbReference type="Pfam" id="PF15503">
    <property type="entry name" value="PPP1R35_C"/>
    <property type="match status" value="1"/>
</dbReference>
<keyword evidence="2" id="KW-0963">Cytoplasm</keyword>
<gene>
    <name evidence="8" type="primary">LOC113400378</name>
</gene>
<dbReference type="Proteomes" id="UP001652626">
    <property type="component" value="Chromosome 17"/>
</dbReference>
<evidence type="ECO:0000256" key="3">
    <source>
        <dbReference type="ARBA" id="ARBA00023212"/>
    </source>
</evidence>
<comment type="subcellular location">
    <subcellularLocation>
        <location evidence="1">Cytoplasm</location>
        <location evidence="1">Cytoskeleton</location>
        <location evidence="1">Microtubule organizing center</location>
        <location evidence="1">Centrosome</location>
        <location evidence="1">Centriole</location>
    </subcellularLocation>
</comment>
<evidence type="ECO:0000256" key="2">
    <source>
        <dbReference type="ARBA" id="ARBA00022490"/>
    </source>
</evidence>
<dbReference type="InterPro" id="IPR029135">
    <property type="entry name" value="PPP1R35_C"/>
</dbReference>
<proteinExistence type="inferred from homology"/>
<keyword evidence="3" id="KW-0206">Cytoskeleton</keyword>
<dbReference type="RefSeq" id="XP_026495719.2">
    <property type="nucleotide sequence ID" value="XM_026639934.2"/>
</dbReference>
<evidence type="ECO:0000259" key="6">
    <source>
        <dbReference type="Pfam" id="PF15503"/>
    </source>
</evidence>
<evidence type="ECO:0000256" key="1">
    <source>
        <dbReference type="ARBA" id="ARBA00004114"/>
    </source>
</evidence>
<dbReference type="AlphaFoldDB" id="A0A8B8IF78"/>
<sequence length="183" mass="21209">MRKSGSDPKVKKTLLRNYEQRILKQPKAVHDSDSGPKLEKPSYQIEQELDQPALCSSESLANYLTDVRKSVSLPRPEELNIDQVQISAKITKKLNFHFNDRIYKNLVELNTDIANLKNRRDKKPFKNITPMKKDLEPNIDDFCQDEKENDVCPEIPVVKQKIKPIRRSEDGAIHRLIASFEKL</sequence>
<feature type="compositionally biased region" description="Basic and acidic residues" evidence="5">
    <location>
        <begin position="24"/>
        <end position="40"/>
    </location>
</feature>
<dbReference type="OMA" id="HFNDRIY"/>
<protein>
    <submittedName>
        <fullName evidence="8">Uncharacterized protein LOC113400378</fullName>
    </submittedName>
</protein>
<feature type="domain" description="Protein phosphatase 1 regulatory subunit 35 C-terminal" evidence="6">
    <location>
        <begin position="83"/>
        <end position="147"/>
    </location>
</feature>
<keyword evidence="7" id="KW-1185">Reference proteome</keyword>
<comment type="similarity">
    <text evidence="4">Belongs to the PPP1R35 family.</text>
</comment>
<accession>A0A8B8IF78</accession>
<reference evidence="8" key="1">
    <citation type="submission" date="2025-08" db="UniProtKB">
        <authorList>
            <consortium name="RefSeq"/>
        </authorList>
    </citation>
    <scope>IDENTIFICATION</scope>
    <source>
        <tissue evidence="8">Whole body</tissue>
    </source>
</reference>
<dbReference type="OrthoDB" id="8191506at2759"/>
<evidence type="ECO:0000313" key="8">
    <source>
        <dbReference type="RefSeq" id="XP_026495719.2"/>
    </source>
</evidence>
<dbReference type="GeneID" id="113400378"/>
<dbReference type="GO" id="GO:0005814">
    <property type="term" value="C:centriole"/>
    <property type="evidence" value="ECO:0007669"/>
    <property type="project" value="UniProtKB-SubCell"/>
</dbReference>
<evidence type="ECO:0000313" key="7">
    <source>
        <dbReference type="Proteomes" id="UP001652626"/>
    </source>
</evidence>
<evidence type="ECO:0000256" key="4">
    <source>
        <dbReference type="ARBA" id="ARBA00029452"/>
    </source>
</evidence>